<name>A0ABM7AI98_YERPU</name>
<sequence>MFIFLIYLLNKNAVITFIPIILQAACALATLNDFNYLLVFDLKINRPIKVFSLAAFLKLEFLEYIHGVYILKILNE</sequence>
<reference evidence="1" key="1">
    <citation type="submission" date="2018-11" db="EMBL/GenBank/DDBJ databases">
        <title>FDA dAtabase for Regulatory Grade micrObial Sequences (FDA-ARGOS): Supporting development and validation of Infectious Disease Dx tests.</title>
        <authorList>
            <person name="Bliska J."/>
            <person name="Cleland M.-M."/>
            <person name="Tallon L."/>
            <person name="Sadzewicz L."/>
            <person name="Zhao X."/>
            <person name="Vavikolanu K."/>
            <person name="Mehta A."/>
            <person name="Aluvathingal J."/>
            <person name="Nadendla S."/>
            <person name="Yan Y."/>
            <person name="Sichtig H."/>
        </authorList>
    </citation>
    <scope>NUCLEOTIDE SEQUENCE [LARGE SCALE GENOMIC DNA]</scope>
    <source>
        <strain evidence="1">FDAARGOS_581</strain>
    </source>
</reference>
<dbReference type="EMBL" id="CP033713">
    <property type="protein sequence ID" value="AYW92314.1"/>
    <property type="molecule type" value="Genomic_DNA"/>
</dbReference>
<keyword evidence="2" id="KW-1185">Reference proteome</keyword>
<dbReference type="Proteomes" id="UP000268669">
    <property type="component" value="Chromosome"/>
</dbReference>
<gene>
    <name evidence="1" type="ORF">EGX47_14105</name>
</gene>
<proteinExistence type="predicted"/>
<organism evidence="1 2">
    <name type="scientific">Yersinia pseudotuberculosis</name>
    <dbReference type="NCBI Taxonomy" id="633"/>
    <lineage>
        <taxon>Bacteria</taxon>
        <taxon>Pseudomonadati</taxon>
        <taxon>Pseudomonadota</taxon>
        <taxon>Gammaproteobacteria</taxon>
        <taxon>Enterobacterales</taxon>
        <taxon>Yersiniaceae</taxon>
        <taxon>Yersinia</taxon>
    </lineage>
</organism>
<evidence type="ECO:0000313" key="1">
    <source>
        <dbReference type="EMBL" id="AYW92314.1"/>
    </source>
</evidence>
<accession>A0ABM7AI98</accession>
<protein>
    <submittedName>
        <fullName evidence="1">Uncharacterized protein</fullName>
    </submittedName>
</protein>
<evidence type="ECO:0000313" key="2">
    <source>
        <dbReference type="Proteomes" id="UP000268669"/>
    </source>
</evidence>